<feature type="transmembrane region" description="Helical" evidence="1">
    <location>
        <begin position="51"/>
        <end position="69"/>
    </location>
</feature>
<reference evidence="2" key="2">
    <citation type="submission" date="2025-09" db="UniProtKB">
        <authorList>
            <consortium name="Ensembl"/>
        </authorList>
    </citation>
    <scope>IDENTIFICATION</scope>
</reference>
<evidence type="ECO:0000256" key="1">
    <source>
        <dbReference type="SAM" id="Phobius"/>
    </source>
</evidence>
<organism evidence="2 3">
    <name type="scientific">Piliocolobus tephrosceles</name>
    <name type="common">Ugandan red Colobus</name>
    <dbReference type="NCBI Taxonomy" id="591936"/>
    <lineage>
        <taxon>Eukaryota</taxon>
        <taxon>Metazoa</taxon>
        <taxon>Chordata</taxon>
        <taxon>Craniata</taxon>
        <taxon>Vertebrata</taxon>
        <taxon>Euteleostomi</taxon>
        <taxon>Mammalia</taxon>
        <taxon>Eutheria</taxon>
        <taxon>Euarchontoglires</taxon>
        <taxon>Primates</taxon>
        <taxon>Haplorrhini</taxon>
        <taxon>Catarrhini</taxon>
        <taxon>Cercopithecidae</taxon>
        <taxon>Colobinae</taxon>
        <taxon>Piliocolobus</taxon>
    </lineage>
</organism>
<dbReference type="Ensembl" id="ENSPTET00000027450.1">
    <property type="protein sequence ID" value="ENSPTEP00000018748.1"/>
    <property type="gene ID" value="ENSPTEG00000020156.1"/>
</dbReference>
<accession>A0A8C9HJP3</accession>
<keyword evidence="1" id="KW-0812">Transmembrane</keyword>
<evidence type="ECO:0000313" key="2">
    <source>
        <dbReference type="Ensembl" id="ENSPTEP00000018748.1"/>
    </source>
</evidence>
<dbReference type="Proteomes" id="UP000694416">
    <property type="component" value="Unplaced"/>
</dbReference>
<keyword evidence="1" id="KW-0472">Membrane</keyword>
<keyword evidence="1" id="KW-1133">Transmembrane helix</keyword>
<dbReference type="AlphaFoldDB" id="A0A8C9HJP3"/>
<keyword evidence="3" id="KW-1185">Reference proteome</keyword>
<sequence length="70" mass="7741">MNEATRERDHDSIDDTVYRYTGEEEFGMKSTSSEPCVGATERKARLRKARALGFPALLLGCQFAISGSVL</sequence>
<name>A0A8C9HJP3_9PRIM</name>
<evidence type="ECO:0000313" key="3">
    <source>
        <dbReference type="Proteomes" id="UP000694416"/>
    </source>
</evidence>
<reference evidence="2" key="1">
    <citation type="submission" date="2025-08" db="UniProtKB">
        <authorList>
            <consortium name="Ensembl"/>
        </authorList>
    </citation>
    <scope>IDENTIFICATION</scope>
</reference>
<protein>
    <submittedName>
        <fullName evidence="2">Uncharacterized protein</fullName>
    </submittedName>
</protein>
<proteinExistence type="predicted"/>